<evidence type="ECO:0000256" key="4">
    <source>
        <dbReference type="ARBA" id="ARBA00012557"/>
    </source>
</evidence>
<dbReference type="Proteomes" id="UP000799324">
    <property type="component" value="Unassembled WGS sequence"/>
</dbReference>
<evidence type="ECO:0000256" key="9">
    <source>
        <dbReference type="ARBA" id="ARBA00022968"/>
    </source>
</evidence>
<evidence type="ECO:0000256" key="6">
    <source>
        <dbReference type="ARBA" id="ARBA00022679"/>
    </source>
</evidence>
<comment type="similarity">
    <text evidence="3">Belongs to the glycosyltransferase 31 family. Beta3-Gal-T subfamily.</text>
</comment>
<keyword evidence="11 12" id="KW-0472">Membrane</keyword>
<reference evidence="14" key="1">
    <citation type="journal article" date="2020" name="Stud. Mycol.">
        <title>101 Dothideomycetes genomes: a test case for predicting lifestyles and emergence of pathogens.</title>
        <authorList>
            <person name="Haridas S."/>
            <person name="Albert R."/>
            <person name="Binder M."/>
            <person name="Bloem J."/>
            <person name="Labutti K."/>
            <person name="Salamov A."/>
            <person name="Andreopoulos B."/>
            <person name="Baker S."/>
            <person name="Barry K."/>
            <person name="Bills G."/>
            <person name="Bluhm B."/>
            <person name="Cannon C."/>
            <person name="Castanera R."/>
            <person name="Culley D."/>
            <person name="Daum C."/>
            <person name="Ezra D."/>
            <person name="Gonzalez J."/>
            <person name="Henrissat B."/>
            <person name="Kuo A."/>
            <person name="Liang C."/>
            <person name="Lipzen A."/>
            <person name="Lutzoni F."/>
            <person name="Magnuson J."/>
            <person name="Mondo S."/>
            <person name="Nolan M."/>
            <person name="Ohm R."/>
            <person name="Pangilinan J."/>
            <person name="Park H.-J."/>
            <person name="Ramirez L."/>
            <person name="Alfaro M."/>
            <person name="Sun H."/>
            <person name="Tritt A."/>
            <person name="Yoshinaga Y."/>
            <person name="Zwiers L.-H."/>
            <person name="Turgeon B."/>
            <person name="Goodwin S."/>
            <person name="Spatafora J."/>
            <person name="Crous P."/>
            <person name="Grigoriev I."/>
        </authorList>
    </citation>
    <scope>NUCLEOTIDE SEQUENCE</scope>
    <source>
        <strain evidence="14">CBS 122681</strain>
    </source>
</reference>
<keyword evidence="6 14" id="KW-0808">Transferase</keyword>
<organism evidence="14 15">
    <name type="scientific">Lophiostoma macrostomum CBS 122681</name>
    <dbReference type="NCBI Taxonomy" id="1314788"/>
    <lineage>
        <taxon>Eukaryota</taxon>
        <taxon>Fungi</taxon>
        <taxon>Dikarya</taxon>
        <taxon>Ascomycota</taxon>
        <taxon>Pezizomycotina</taxon>
        <taxon>Dothideomycetes</taxon>
        <taxon>Pleosporomycetidae</taxon>
        <taxon>Pleosporales</taxon>
        <taxon>Lophiostomataceae</taxon>
        <taxon>Lophiostoma</taxon>
    </lineage>
</organism>
<name>A0A6A6TAE1_9PLEO</name>
<evidence type="ECO:0000256" key="8">
    <source>
        <dbReference type="ARBA" id="ARBA00022741"/>
    </source>
</evidence>
<dbReference type="PANTHER" id="PTHR23033:SF47">
    <property type="entry name" value="APPLE DOMAIN-CONTAINING PROTEIN-RELATED"/>
    <property type="match status" value="1"/>
</dbReference>
<evidence type="ECO:0000256" key="7">
    <source>
        <dbReference type="ARBA" id="ARBA00022692"/>
    </source>
</evidence>
<evidence type="ECO:0000313" key="15">
    <source>
        <dbReference type="Proteomes" id="UP000799324"/>
    </source>
</evidence>
<comment type="pathway">
    <text evidence="2">Protein modification; protein glycosylation.</text>
</comment>
<keyword evidence="15" id="KW-1185">Reference proteome</keyword>
<dbReference type="InterPro" id="IPR003378">
    <property type="entry name" value="Fringe-like_glycosylTrfase"/>
</dbReference>
<evidence type="ECO:0000259" key="13">
    <source>
        <dbReference type="Pfam" id="PF02434"/>
    </source>
</evidence>
<dbReference type="GO" id="GO:0000166">
    <property type="term" value="F:nucleotide binding"/>
    <property type="evidence" value="ECO:0007669"/>
    <property type="project" value="UniProtKB-KW"/>
</dbReference>
<dbReference type="GO" id="GO:0016020">
    <property type="term" value="C:membrane"/>
    <property type="evidence" value="ECO:0007669"/>
    <property type="project" value="UniProtKB-SubCell"/>
</dbReference>
<dbReference type="PANTHER" id="PTHR23033">
    <property type="entry name" value="BETA1,3-GALACTOSYLTRANSFERASE"/>
    <property type="match status" value="1"/>
</dbReference>
<dbReference type="EMBL" id="MU004331">
    <property type="protein sequence ID" value="KAF2656929.1"/>
    <property type="molecule type" value="Genomic_DNA"/>
</dbReference>
<comment type="subcellular location">
    <subcellularLocation>
        <location evidence="1">Membrane</location>
        <topology evidence="1">Single-pass type II membrane protein</topology>
    </subcellularLocation>
</comment>
<evidence type="ECO:0000313" key="14">
    <source>
        <dbReference type="EMBL" id="KAF2656929.1"/>
    </source>
</evidence>
<keyword evidence="9" id="KW-0735">Signal-anchor</keyword>
<evidence type="ECO:0000256" key="11">
    <source>
        <dbReference type="ARBA" id="ARBA00023136"/>
    </source>
</evidence>
<dbReference type="Pfam" id="PF02434">
    <property type="entry name" value="Fringe"/>
    <property type="match status" value="1"/>
</dbReference>
<dbReference type="EC" id="2.4.1.122" evidence="4"/>
<dbReference type="GO" id="GO:0016263">
    <property type="term" value="F:glycoprotein-N-acetylgalactosamine 3-beta-galactosyltransferase activity"/>
    <property type="evidence" value="ECO:0007669"/>
    <property type="project" value="UniProtKB-EC"/>
</dbReference>
<keyword evidence="8" id="KW-0547">Nucleotide-binding</keyword>
<dbReference type="OrthoDB" id="414175at2759"/>
<evidence type="ECO:0000256" key="2">
    <source>
        <dbReference type="ARBA" id="ARBA00004922"/>
    </source>
</evidence>
<feature type="transmembrane region" description="Helical" evidence="12">
    <location>
        <begin position="7"/>
        <end position="25"/>
    </location>
</feature>
<feature type="domain" description="Fringe-like glycosyltransferase" evidence="13">
    <location>
        <begin position="179"/>
        <end position="277"/>
    </location>
</feature>
<accession>A0A6A6TAE1</accession>
<protein>
    <recommendedName>
        <fullName evidence="4">N-acetylgalactosaminide beta-1,3-galactosyltransferase</fullName>
        <ecNumber evidence="4">2.4.1.122</ecNumber>
    </recommendedName>
</protein>
<keyword evidence="5" id="KW-0328">Glycosyltransferase</keyword>
<evidence type="ECO:0000256" key="5">
    <source>
        <dbReference type="ARBA" id="ARBA00022676"/>
    </source>
</evidence>
<evidence type="ECO:0000256" key="1">
    <source>
        <dbReference type="ARBA" id="ARBA00004606"/>
    </source>
</evidence>
<evidence type="ECO:0000256" key="3">
    <source>
        <dbReference type="ARBA" id="ARBA00006462"/>
    </source>
</evidence>
<evidence type="ECO:0000256" key="10">
    <source>
        <dbReference type="ARBA" id="ARBA00022989"/>
    </source>
</evidence>
<keyword evidence="7 12" id="KW-0812">Transmembrane</keyword>
<evidence type="ECO:0000256" key="12">
    <source>
        <dbReference type="SAM" id="Phobius"/>
    </source>
</evidence>
<dbReference type="Gene3D" id="3.90.550.50">
    <property type="match status" value="1"/>
</dbReference>
<gene>
    <name evidence="14" type="ORF">K491DRAFT_596004</name>
</gene>
<keyword evidence="10 12" id="KW-1133">Transmembrane helix</keyword>
<proteinExistence type="inferred from homology"/>
<dbReference type="AlphaFoldDB" id="A0A6A6TAE1"/>
<dbReference type="InterPro" id="IPR026050">
    <property type="entry name" value="C1GALT1/C1GALT1_chp1"/>
</dbReference>
<sequence length="465" mass="53728">MPHRTFLCRIIFCAVFSVSIINVFTKASSPSFFLRYSKPEALLHHGIRCPQSEIADEVLVVLRTGATESREKVPVHFRTTLRCVPNFVVVSDLDEEIEGVPVHDVLKDVSRKTKTEHEDFKLYHHLQEHGRRGLADQKVITAQSGSSKGDYLNTEKDGWKLDKWKFLPMIDHAYQQMPTAKWFVFIESDSYLVWNNLLEYLSNFDASKPYYIGKHLYIKDIEFGYGGAGFVLSNPAMRKVSEHRSVRIRDYEDFTANHWVGDCALGKALGDVKVPLHKAFPHLQGDSPATLDPATTKLDRDAWCYPAVTYHHVSPSEIEDLWTFEQDWFKKRDVLLRHRDIFTHHVRPQIRSSLPEWDNLSADEEYNAHDHAHLADPVASQAWKSFDHCHAVCEAKKDCVQFKYESGSCSISTKFRFGYAKVDERVRSGWMLDRVDALFVDLESKCGVRDWFSPQEGSVFQRRKR</sequence>